<dbReference type="PANTHER" id="PTHR42718">
    <property type="entry name" value="MAJOR FACILITATOR SUPERFAMILY MULTIDRUG TRANSPORTER MFSC"/>
    <property type="match status" value="1"/>
</dbReference>
<feature type="transmembrane region" description="Helical" evidence="6">
    <location>
        <begin position="230"/>
        <end position="251"/>
    </location>
</feature>
<feature type="transmembrane region" description="Helical" evidence="6">
    <location>
        <begin position="411"/>
        <end position="429"/>
    </location>
</feature>
<comment type="subcellular location">
    <subcellularLocation>
        <location evidence="1">Membrane</location>
        <topology evidence="1">Multi-pass membrane protein</topology>
    </subcellularLocation>
</comment>
<feature type="transmembrane region" description="Helical" evidence="6">
    <location>
        <begin position="113"/>
        <end position="136"/>
    </location>
</feature>
<dbReference type="OrthoDB" id="2130629at2759"/>
<feature type="transmembrane region" description="Helical" evidence="6">
    <location>
        <begin position="530"/>
        <end position="550"/>
    </location>
</feature>
<feature type="transmembrane region" description="Helical" evidence="6">
    <location>
        <begin position="473"/>
        <end position="497"/>
    </location>
</feature>
<accession>A0A2V1E7E4</accession>
<dbReference type="InterPro" id="IPR011701">
    <property type="entry name" value="MFS"/>
</dbReference>
<feature type="transmembrane region" description="Helical" evidence="6">
    <location>
        <begin position="81"/>
        <end position="101"/>
    </location>
</feature>
<feature type="region of interest" description="Disordered" evidence="5">
    <location>
        <begin position="24"/>
        <end position="48"/>
    </location>
</feature>
<evidence type="ECO:0000259" key="7">
    <source>
        <dbReference type="PROSITE" id="PS50850"/>
    </source>
</evidence>
<dbReference type="GO" id="GO:0016020">
    <property type="term" value="C:membrane"/>
    <property type="evidence" value="ECO:0007669"/>
    <property type="project" value="UniProtKB-SubCell"/>
</dbReference>
<feature type="transmembrane region" description="Helical" evidence="6">
    <location>
        <begin position="383"/>
        <end position="404"/>
    </location>
</feature>
<reference evidence="8 9" key="1">
    <citation type="journal article" date="2018" name="Sci. Rep.">
        <title>Comparative genomics provides insights into the lifestyle and reveals functional heterogeneity of dark septate endophytic fungi.</title>
        <authorList>
            <person name="Knapp D.G."/>
            <person name="Nemeth J.B."/>
            <person name="Barry K."/>
            <person name="Hainaut M."/>
            <person name="Henrissat B."/>
            <person name="Johnson J."/>
            <person name="Kuo A."/>
            <person name="Lim J.H.P."/>
            <person name="Lipzen A."/>
            <person name="Nolan M."/>
            <person name="Ohm R.A."/>
            <person name="Tamas L."/>
            <person name="Grigoriev I.V."/>
            <person name="Spatafora J.W."/>
            <person name="Nagy L.G."/>
            <person name="Kovacs G.M."/>
        </authorList>
    </citation>
    <scope>NUCLEOTIDE SEQUENCE [LARGE SCALE GENOMIC DNA]</scope>
    <source>
        <strain evidence="8 9">DSE2036</strain>
    </source>
</reference>
<feature type="transmembrane region" description="Helical" evidence="6">
    <location>
        <begin position="199"/>
        <end position="218"/>
    </location>
</feature>
<evidence type="ECO:0000256" key="2">
    <source>
        <dbReference type="ARBA" id="ARBA00022692"/>
    </source>
</evidence>
<dbReference type="EMBL" id="KZ805308">
    <property type="protein sequence ID" value="PVI06493.1"/>
    <property type="molecule type" value="Genomic_DNA"/>
</dbReference>
<evidence type="ECO:0000313" key="8">
    <source>
        <dbReference type="EMBL" id="PVI06493.1"/>
    </source>
</evidence>
<gene>
    <name evidence="8" type="ORF">DM02DRAFT_609685</name>
</gene>
<dbReference type="InterPro" id="IPR020846">
    <property type="entry name" value="MFS_dom"/>
</dbReference>
<feature type="transmembrane region" description="Helical" evidence="6">
    <location>
        <begin position="173"/>
        <end position="192"/>
    </location>
</feature>
<dbReference type="Proteomes" id="UP000244855">
    <property type="component" value="Unassembled WGS sequence"/>
</dbReference>
<evidence type="ECO:0000256" key="1">
    <source>
        <dbReference type="ARBA" id="ARBA00004141"/>
    </source>
</evidence>
<dbReference type="Gene3D" id="1.20.1720.10">
    <property type="entry name" value="Multidrug resistance protein D"/>
    <property type="match status" value="1"/>
</dbReference>
<keyword evidence="2 6" id="KW-0812">Transmembrane</keyword>
<keyword evidence="4 6" id="KW-0472">Membrane</keyword>
<dbReference type="SUPFAM" id="SSF103473">
    <property type="entry name" value="MFS general substrate transporter"/>
    <property type="match status" value="1"/>
</dbReference>
<dbReference type="Gene3D" id="1.20.1250.20">
    <property type="entry name" value="MFS general substrate transporter like domains"/>
    <property type="match status" value="1"/>
</dbReference>
<dbReference type="InterPro" id="IPR036259">
    <property type="entry name" value="MFS_trans_sf"/>
</dbReference>
<feature type="transmembrane region" description="Helical" evidence="6">
    <location>
        <begin position="344"/>
        <end position="363"/>
    </location>
</feature>
<dbReference type="Pfam" id="PF07690">
    <property type="entry name" value="MFS_1"/>
    <property type="match status" value="1"/>
</dbReference>
<feature type="transmembrane region" description="Helical" evidence="6">
    <location>
        <begin position="143"/>
        <end position="167"/>
    </location>
</feature>
<dbReference type="PROSITE" id="PS50850">
    <property type="entry name" value="MFS"/>
    <property type="match status" value="1"/>
</dbReference>
<feature type="compositionally biased region" description="Polar residues" evidence="5">
    <location>
        <begin position="30"/>
        <end position="48"/>
    </location>
</feature>
<protein>
    <submittedName>
        <fullName evidence="8">MFS general substrate transporter</fullName>
    </submittedName>
</protein>
<name>A0A2V1E7E4_9PLEO</name>
<keyword evidence="9" id="KW-1185">Reference proteome</keyword>
<evidence type="ECO:0000256" key="3">
    <source>
        <dbReference type="ARBA" id="ARBA00022989"/>
    </source>
</evidence>
<keyword evidence="3 6" id="KW-1133">Transmembrane helix</keyword>
<evidence type="ECO:0000256" key="4">
    <source>
        <dbReference type="ARBA" id="ARBA00023136"/>
    </source>
</evidence>
<organism evidence="8 9">
    <name type="scientific">Periconia macrospinosa</name>
    <dbReference type="NCBI Taxonomy" id="97972"/>
    <lineage>
        <taxon>Eukaryota</taxon>
        <taxon>Fungi</taxon>
        <taxon>Dikarya</taxon>
        <taxon>Ascomycota</taxon>
        <taxon>Pezizomycotina</taxon>
        <taxon>Dothideomycetes</taxon>
        <taxon>Pleosporomycetidae</taxon>
        <taxon>Pleosporales</taxon>
        <taxon>Massarineae</taxon>
        <taxon>Periconiaceae</taxon>
        <taxon>Periconia</taxon>
    </lineage>
</organism>
<evidence type="ECO:0000313" key="9">
    <source>
        <dbReference type="Proteomes" id="UP000244855"/>
    </source>
</evidence>
<feature type="transmembrane region" description="Helical" evidence="6">
    <location>
        <begin position="304"/>
        <end position="323"/>
    </location>
</feature>
<dbReference type="GO" id="GO:0022857">
    <property type="term" value="F:transmembrane transporter activity"/>
    <property type="evidence" value="ECO:0007669"/>
    <property type="project" value="InterPro"/>
</dbReference>
<dbReference type="PANTHER" id="PTHR42718:SF27">
    <property type="entry name" value="TRANSPORTER, PUTATIVE-RELATED"/>
    <property type="match status" value="1"/>
</dbReference>
<evidence type="ECO:0000256" key="6">
    <source>
        <dbReference type="SAM" id="Phobius"/>
    </source>
</evidence>
<feature type="domain" description="Major facilitator superfamily (MFS) profile" evidence="7">
    <location>
        <begin position="75"/>
        <end position="554"/>
    </location>
</feature>
<evidence type="ECO:0000256" key="5">
    <source>
        <dbReference type="SAM" id="MobiDB-lite"/>
    </source>
</evidence>
<feature type="transmembrane region" description="Helical" evidence="6">
    <location>
        <begin position="272"/>
        <end position="292"/>
    </location>
</feature>
<dbReference type="AlphaFoldDB" id="A0A2V1E7E4"/>
<proteinExistence type="predicted"/>
<feature type="transmembrane region" description="Helical" evidence="6">
    <location>
        <begin position="441"/>
        <end position="461"/>
    </location>
</feature>
<sequence>MSAVATTTISEAIPLEPYDAKHTPIPHKSTIASTPRTPSQAQSSISNFGTPDDERSIALAQTPPPPLSKSRLFLTIFQPSLINFFFSFTNGVITVGLPLIARDVHLPRSLYLWPSSVYGLTSGSMLLIAGAIADIIGVRGFEIFGVTFLGIFTVACGLANTGIQLVVFRAMQGFGTAIHLPSSVALVAAAVPSGKARNIGFACLGLSQPLGFSVGLVASGIMVETIGWRAAFYIAGGAKLVAAAVAFWALPKVKRNADTSGRSVWKQIGTDVDWIGGLIASGGLALLSYVLAVLSADLSTIRSAGTASLLAVSLVLLLAFPFWMRIQERAGRPALIPNSIWKNFPFTSTCIMVALSYGVMNAVEIFSSLYFQEVQSVSTQTTSLYLLPNLITGVLINLSVGIFVDRIPAKWLVSSSAIICAASPLMMALVPPSWKYWYLQFWAQIFAPFSGDVLFTVGLIIVSDNFPEKTQALAGAVFNTVAQFGSSLGIGVCQVVALGVMGDSGSVGHGGGTETAFDDDPTALLNGYRAAFWTMFGYMIICAVIAVVGLRKAGKVGLKKE</sequence>